<accession>A0A5B7DMY7</accession>
<comment type="caution">
    <text evidence="1">The sequence shown here is derived from an EMBL/GenBank/DDBJ whole genome shotgun (WGS) entry which is preliminary data.</text>
</comment>
<protein>
    <submittedName>
        <fullName evidence="1">Uncharacterized protein</fullName>
    </submittedName>
</protein>
<evidence type="ECO:0000313" key="1">
    <source>
        <dbReference type="EMBL" id="MPC22555.1"/>
    </source>
</evidence>
<proteinExistence type="predicted"/>
<name>A0A5B7DMY7_PORTR</name>
<dbReference type="Proteomes" id="UP000324222">
    <property type="component" value="Unassembled WGS sequence"/>
</dbReference>
<evidence type="ECO:0000313" key="2">
    <source>
        <dbReference type="Proteomes" id="UP000324222"/>
    </source>
</evidence>
<sequence length="79" mass="9180">MYASMPDTITFVKRSTQRWVSDTETVIIPGKISIIPPQVPPTGRGKTLEVPPFWGILRRDWRNLTRYRNEIVIRGGQQR</sequence>
<dbReference type="AlphaFoldDB" id="A0A5B7DMY7"/>
<reference evidence="1 2" key="1">
    <citation type="submission" date="2019-05" db="EMBL/GenBank/DDBJ databases">
        <title>Another draft genome of Portunus trituberculatus and its Hox gene families provides insights of decapod evolution.</title>
        <authorList>
            <person name="Jeong J.-H."/>
            <person name="Song I."/>
            <person name="Kim S."/>
            <person name="Choi T."/>
            <person name="Kim D."/>
            <person name="Ryu S."/>
            <person name="Kim W."/>
        </authorList>
    </citation>
    <scope>NUCLEOTIDE SEQUENCE [LARGE SCALE GENOMIC DNA]</scope>
    <source>
        <tissue evidence="1">Muscle</tissue>
    </source>
</reference>
<keyword evidence="2" id="KW-1185">Reference proteome</keyword>
<organism evidence="1 2">
    <name type="scientific">Portunus trituberculatus</name>
    <name type="common">Swimming crab</name>
    <name type="synonym">Neptunus trituberculatus</name>
    <dbReference type="NCBI Taxonomy" id="210409"/>
    <lineage>
        <taxon>Eukaryota</taxon>
        <taxon>Metazoa</taxon>
        <taxon>Ecdysozoa</taxon>
        <taxon>Arthropoda</taxon>
        <taxon>Crustacea</taxon>
        <taxon>Multicrustacea</taxon>
        <taxon>Malacostraca</taxon>
        <taxon>Eumalacostraca</taxon>
        <taxon>Eucarida</taxon>
        <taxon>Decapoda</taxon>
        <taxon>Pleocyemata</taxon>
        <taxon>Brachyura</taxon>
        <taxon>Eubrachyura</taxon>
        <taxon>Portunoidea</taxon>
        <taxon>Portunidae</taxon>
        <taxon>Portuninae</taxon>
        <taxon>Portunus</taxon>
    </lineage>
</organism>
<dbReference type="EMBL" id="VSRR010001101">
    <property type="protein sequence ID" value="MPC22555.1"/>
    <property type="molecule type" value="Genomic_DNA"/>
</dbReference>
<gene>
    <name evidence="1" type="ORF">E2C01_015572</name>
</gene>